<dbReference type="RefSeq" id="WP_015238310.1">
    <property type="nucleotide sequence ID" value="NC_020283.1"/>
</dbReference>
<reference evidence="1 2" key="1">
    <citation type="journal article" date="2013" name="Genome Biol. Evol.">
        <title>Genome evolution and phylogenomic analysis of candidatus kinetoplastibacterium, the betaproteobacterial endosymbionts of strigomonas and angomonas.</title>
        <authorList>
            <person name="Alves J.M."/>
            <person name="Serrano M.G."/>
            <person name="Maia da Silva F."/>
            <person name="Voegtly L.J."/>
            <person name="Matveyev A.V."/>
            <person name="Teixeira M.M."/>
            <person name="Camargo E.P."/>
            <person name="Buck G.A."/>
        </authorList>
    </citation>
    <scope>NUCLEOTIDE SEQUENCE [LARGE SCALE GENOMIC DNA]</scope>
    <source>
        <strain evidence="1 2">TCC036E</strain>
    </source>
</reference>
<evidence type="ECO:0000313" key="1">
    <source>
        <dbReference type="EMBL" id="AGF47848.1"/>
    </source>
</evidence>
<evidence type="ECO:0008006" key="3">
    <source>
        <dbReference type="Google" id="ProtNLM"/>
    </source>
</evidence>
<dbReference type="EMBL" id="CP003804">
    <property type="protein sequence ID" value="AGF47848.1"/>
    <property type="molecule type" value="Genomic_DNA"/>
</dbReference>
<dbReference type="Pfam" id="PF05258">
    <property type="entry name" value="DciA"/>
    <property type="match status" value="1"/>
</dbReference>
<name>M1L5D4_9PROT</name>
<dbReference type="HOGENOM" id="CLU_114851_1_0_4"/>
<dbReference type="AlphaFoldDB" id="M1L5D4"/>
<evidence type="ECO:0000313" key="2">
    <source>
        <dbReference type="Proteomes" id="UP000011686"/>
    </source>
</evidence>
<accession>M1L5D4</accession>
<keyword evidence="2" id="KW-1185">Reference proteome</keyword>
<sequence>MAIYYKKNKGNYHNILDILVVKWLSLDKNTNNIINIAQNMISIEHAISIFIPKNLKISYKLIKFENNILSIAVPNSENATRIRYFSTDIIKNIQSKFHLKIDTIKIKIYSNCFVTHKPLAKNSAKCFLNEHSLNNFKKLQNKIQEGPLKESISNLIKKNSTFIRT</sequence>
<proteinExistence type="predicted"/>
<gene>
    <name evidence="1" type="ORF">CDEE_0889</name>
</gene>
<protein>
    <recommendedName>
        <fullName evidence="3">DUF721 domain-containing protein</fullName>
    </recommendedName>
</protein>
<dbReference type="KEGG" id="kct:CDEE_0889"/>
<dbReference type="Proteomes" id="UP000011686">
    <property type="component" value="Chromosome"/>
</dbReference>
<dbReference type="PATRIC" id="fig|1208918.3.peg.548"/>
<organism evidence="1 2">
    <name type="scientific">Candidatus Kinetoplastidibacterium crithidiae TCC036E</name>
    <dbReference type="NCBI Taxonomy" id="1208918"/>
    <lineage>
        <taxon>Bacteria</taxon>
        <taxon>Pseudomonadati</taxon>
        <taxon>Pseudomonadota</taxon>
        <taxon>Betaproteobacteria</taxon>
        <taxon>Candidatus Kinetoplastidibacterium</taxon>
    </lineage>
</organism>
<dbReference type="InterPro" id="IPR007922">
    <property type="entry name" value="DciA-like"/>
</dbReference>